<dbReference type="Pfam" id="PF14528">
    <property type="entry name" value="LAGLIDADG_3"/>
    <property type="match status" value="1"/>
</dbReference>
<dbReference type="GO" id="GO:0004519">
    <property type="term" value="F:endonuclease activity"/>
    <property type="evidence" value="ECO:0007669"/>
    <property type="project" value="InterPro"/>
</dbReference>
<dbReference type="RefSeq" id="WP_148679869.1">
    <property type="nucleotide sequence ID" value="NZ_DUJS01000005.1"/>
</dbReference>
<dbReference type="InterPro" id="IPR004860">
    <property type="entry name" value="LAGLIDADG_dom"/>
</dbReference>
<comment type="caution">
    <text evidence="2">The sequence shown here is derived from an EMBL/GenBank/DDBJ whole genome shotgun (WGS) entry which is preliminary data.</text>
</comment>
<proteinExistence type="predicted"/>
<dbReference type="SUPFAM" id="SSF55608">
    <property type="entry name" value="Homing endonucleases"/>
    <property type="match status" value="1"/>
</dbReference>
<evidence type="ECO:0000313" key="3">
    <source>
        <dbReference type="Proteomes" id="UP000619545"/>
    </source>
</evidence>
<dbReference type="EMBL" id="DUJS01000005">
    <property type="protein sequence ID" value="HII71110.1"/>
    <property type="molecule type" value="Genomic_DNA"/>
</dbReference>
<dbReference type="PROSITE" id="PS50819">
    <property type="entry name" value="INTEIN_ENDONUCLEASE"/>
    <property type="match status" value="1"/>
</dbReference>
<name>A0A832TAN9_9EURY</name>
<evidence type="ECO:0000259" key="1">
    <source>
        <dbReference type="PROSITE" id="PS50819"/>
    </source>
</evidence>
<reference evidence="2" key="1">
    <citation type="journal article" date="2020" name="bioRxiv">
        <title>A rank-normalized archaeal taxonomy based on genome phylogeny resolves widespread incomplete and uneven classifications.</title>
        <authorList>
            <person name="Rinke C."/>
            <person name="Chuvochina M."/>
            <person name="Mussig A.J."/>
            <person name="Chaumeil P.-A."/>
            <person name="Waite D.W."/>
            <person name="Whitman W.B."/>
            <person name="Parks D.H."/>
            <person name="Hugenholtz P."/>
        </authorList>
    </citation>
    <scope>NUCLEOTIDE SEQUENCE</scope>
    <source>
        <strain evidence="2">UBA8853</strain>
    </source>
</reference>
<organism evidence="2 3">
    <name type="scientific">Methanopyrus kandleri</name>
    <dbReference type="NCBI Taxonomy" id="2320"/>
    <lineage>
        <taxon>Archaea</taxon>
        <taxon>Methanobacteriati</taxon>
        <taxon>Methanobacteriota</taxon>
        <taxon>Methanomada group</taxon>
        <taxon>Methanopyri</taxon>
        <taxon>Methanopyrales</taxon>
        <taxon>Methanopyraceae</taxon>
        <taxon>Methanopyrus</taxon>
    </lineage>
</organism>
<dbReference type="Proteomes" id="UP000619545">
    <property type="component" value="Unassembled WGS sequence"/>
</dbReference>
<dbReference type="Gene3D" id="3.10.28.10">
    <property type="entry name" value="Homing endonucleases"/>
    <property type="match status" value="1"/>
</dbReference>
<dbReference type="InterPro" id="IPR027434">
    <property type="entry name" value="Homing_endonucl"/>
</dbReference>
<dbReference type="AlphaFoldDB" id="A0A832TAN9"/>
<protein>
    <recommendedName>
        <fullName evidence="1">DOD-type homing endonuclease domain-containing protein</fullName>
    </recommendedName>
</protein>
<dbReference type="GeneID" id="1478232"/>
<gene>
    <name evidence="2" type="ORF">HA336_07775</name>
</gene>
<accession>A0A832TAN9</accession>
<dbReference type="InterPro" id="IPR004042">
    <property type="entry name" value="Intein_endonuc_central"/>
</dbReference>
<sequence>MRYEYGDRDAVEVAVHSEGFAALLRGLGMPEGRKTGRVHVPGLVRRGPDRVALEFLSGLFGADGWISARENRVEVGIAQASPWGESSEFLEGVSSLLKRTTGVYARVLEAGSYETSVDGRRSVFGLGFRGEHVERFLTRVPFEYSVRKRELGLWAGAYLRYRARGGKDAFERFVEERCLPGGLVLDRVVDVERR</sequence>
<feature type="domain" description="DOD-type homing endonuclease" evidence="1">
    <location>
        <begin position="1"/>
        <end position="97"/>
    </location>
</feature>
<evidence type="ECO:0000313" key="2">
    <source>
        <dbReference type="EMBL" id="HII71110.1"/>
    </source>
</evidence>